<dbReference type="InterPro" id="IPR007795">
    <property type="entry name" value="T7SS_EccB"/>
</dbReference>
<evidence type="ECO:0000256" key="2">
    <source>
        <dbReference type="SAM" id="Phobius"/>
    </source>
</evidence>
<evidence type="ECO:0000256" key="1">
    <source>
        <dbReference type="SAM" id="MobiDB-lite"/>
    </source>
</evidence>
<organism evidence="3 4">
    <name type="scientific">Actinopolymorpha pittospori</name>
    <dbReference type="NCBI Taxonomy" id="648752"/>
    <lineage>
        <taxon>Bacteria</taxon>
        <taxon>Bacillati</taxon>
        <taxon>Actinomycetota</taxon>
        <taxon>Actinomycetes</taxon>
        <taxon>Propionibacteriales</taxon>
        <taxon>Actinopolymorphaceae</taxon>
        <taxon>Actinopolymorpha</taxon>
    </lineage>
</organism>
<keyword evidence="2" id="KW-0812">Transmembrane</keyword>
<evidence type="ECO:0000313" key="4">
    <source>
        <dbReference type="Proteomes" id="UP000638648"/>
    </source>
</evidence>
<dbReference type="PANTHER" id="PTHR40765:SF2">
    <property type="entry name" value="ESX-2 SECRETION SYSTEM ATPASE ECCB2"/>
    <property type="match status" value="1"/>
</dbReference>
<dbReference type="RefSeq" id="WP_192749529.1">
    <property type="nucleotide sequence ID" value="NZ_BAABJL010000133.1"/>
</dbReference>
<accession>A0A927MRS3</accession>
<dbReference type="AlphaFoldDB" id="A0A927MRS3"/>
<sequence>MQTRRDQLQAYRYLVRRVLAAMLGSDPEAIEQPMRRVTTSTFAGIMVGAVACAGVALYAWLADSNSSKWKNEAASALIVEKETGALYVYRDKSLLDPTTSNQPPQVPGQGSDKNMLLMPIRNATSAMLLMGAGMTKVSVGRDSLAGIPRGPEIGIAKAPNAVPVKESLVSAPWAMCATAHVIDEETTPEVDLLIGTKEGTVGGRTVGERGLLVQGPDKRYYLVWHGKRLATEPRALASIDLSASSAIQVSEEWLRALPAGQDLAGPTVEGRKNPGPVTLDDGTGTTIGEVFHVSDPDRFYLMNHDGFAEITEVQARILLGTGVAFSDGQPQTSRTEVGLSTVLAHLSADHDGDLRVADLPAKTPALVSLPSRDTPLCLWYDNNPAGDKAQQHLTTGGTLPPSVDIDAGRGARPRIVVPPGGGALAALLPAPGVAPSGFYLITESGEKFPVPNKETLALLGYDGVDPLPVPPPLLNLIPTGPALSSQAASHADQLTAASTTGN</sequence>
<dbReference type="GO" id="GO:0005576">
    <property type="term" value="C:extracellular region"/>
    <property type="evidence" value="ECO:0007669"/>
    <property type="project" value="TreeGrafter"/>
</dbReference>
<reference evidence="3" key="1">
    <citation type="submission" date="2020-10" db="EMBL/GenBank/DDBJ databases">
        <title>Sequencing the genomes of 1000 actinobacteria strains.</title>
        <authorList>
            <person name="Klenk H.-P."/>
        </authorList>
    </citation>
    <scope>NUCLEOTIDE SEQUENCE</scope>
    <source>
        <strain evidence="3">DSM 45354</strain>
    </source>
</reference>
<keyword evidence="2" id="KW-0472">Membrane</keyword>
<dbReference type="Pfam" id="PF05108">
    <property type="entry name" value="T7SS_ESX1_EccB"/>
    <property type="match status" value="1"/>
</dbReference>
<feature type="transmembrane region" description="Helical" evidence="2">
    <location>
        <begin position="42"/>
        <end position="61"/>
    </location>
</feature>
<dbReference type="InterPro" id="IPR044857">
    <property type="entry name" value="T7SS_EccB_R1"/>
</dbReference>
<gene>
    <name evidence="3" type="ORF">HEB94_001989</name>
</gene>
<comment type="caution">
    <text evidence="3">The sequence shown here is derived from an EMBL/GenBank/DDBJ whole genome shotgun (WGS) entry which is preliminary data.</text>
</comment>
<evidence type="ECO:0000313" key="3">
    <source>
        <dbReference type="EMBL" id="MBE1605141.1"/>
    </source>
</evidence>
<feature type="region of interest" description="Disordered" evidence="1">
    <location>
        <begin position="95"/>
        <end position="114"/>
    </location>
</feature>
<protein>
    <submittedName>
        <fullName evidence="3">Type VII secretion protein EccB</fullName>
    </submittedName>
</protein>
<keyword evidence="2" id="KW-1133">Transmembrane helix</keyword>
<dbReference type="PANTHER" id="PTHR40765">
    <property type="entry name" value="ESX-2 SECRETION SYSTEM ATPASE ECCB2"/>
    <property type="match status" value="1"/>
</dbReference>
<keyword evidence="4" id="KW-1185">Reference proteome</keyword>
<proteinExistence type="predicted"/>
<dbReference type="EMBL" id="JADBEM010000001">
    <property type="protein sequence ID" value="MBE1605141.1"/>
    <property type="molecule type" value="Genomic_DNA"/>
</dbReference>
<name>A0A927MRS3_9ACTN</name>
<dbReference type="Gene3D" id="3.30.2390.20">
    <property type="entry name" value="Type VII secretion system EccB, repeat 1 domain"/>
    <property type="match status" value="1"/>
</dbReference>
<dbReference type="NCBIfam" id="TIGR03919">
    <property type="entry name" value="T7SS_EccB"/>
    <property type="match status" value="1"/>
</dbReference>
<dbReference type="Proteomes" id="UP000638648">
    <property type="component" value="Unassembled WGS sequence"/>
</dbReference>